<dbReference type="STRING" id="796925.A0A137P3Q7"/>
<organism evidence="10 11">
    <name type="scientific">Conidiobolus coronatus (strain ATCC 28846 / CBS 209.66 / NRRL 28638)</name>
    <name type="common">Delacroixia coronata</name>
    <dbReference type="NCBI Taxonomy" id="796925"/>
    <lineage>
        <taxon>Eukaryota</taxon>
        <taxon>Fungi</taxon>
        <taxon>Fungi incertae sedis</taxon>
        <taxon>Zoopagomycota</taxon>
        <taxon>Entomophthoromycotina</taxon>
        <taxon>Entomophthoromycetes</taxon>
        <taxon>Entomophthorales</taxon>
        <taxon>Ancylistaceae</taxon>
        <taxon>Conidiobolus</taxon>
    </lineage>
</organism>
<evidence type="ECO:0000256" key="6">
    <source>
        <dbReference type="ARBA" id="ARBA00038035"/>
    </source>
</evidence>
<evidence type="ECO:0000256" key="5">
    <source>
        <dbReference type="ARBA" id="ARBA00022840"/>
    </source>
</evidence>
<keyword evidence="11" id="KW-1185">Reference proteome</keyword>
<comment type="similarity">
    <text evidence="6">Belongs to the protein kinase superfamily. STE Ser/Thr protein kinase family. MAP kinase kinase subfamily.</text>
</comment>
<feature type="domain" description="Protein kinase" evidence="9">
    <location>
        <begin position="49"/>
        <end position="304"/>
    </location>
</feature>
<keyword evidence="1 8" id="KW-0723">Serine/threonine-protein kinase</keyword>
<dbReference type="OMA" id="CHDMYER"/>
<protein>
    <submittedName>
        <fullName evidence="10">Kinase-like protein</fullName>
    </submittedName>
</protein>
<feature type="binding site" evidence="7">
    <location>
        <position position="78"/>
    </location>
    <ligand>
        <name>ATP</name>
        <dbReference type="ChEBI" id="CHEBI:30616"/>
    </ligand>
</feature>
<dbReference type="PROSITE" id="PS00107">
    <property type="entry name" value="PROTEIN_KINASE_ATP"/>
    <property type="match status" value="1"/>
</dbReference>
<evidence type="ECO:0000256" key="4">
    <source>
        <dbReference type="ARBA" id="ARBA00022777"/>
    </source>
</evidence>
<dbReference type="Pfam" id="PF00069">
    <property type="entry name" value="Pkinase"/>
    <property type="match status" value="1"/>
</dbReference>
<dbReference type="GO" id="GO:0071507">
    <property type="term" value="P:pheromone response MAPK cascade"/>
    <property type="evidence" value="ECO:0007669"/>
    <property type="project" value="EnsemblFungi"/>
</dbReference>
<dbReference type="GO" id="GO:0007124">
    <property type="term" value="P:pseudohyphal growth"/>
    <property type="evidence" value="ECO:0007669"/>
    <property type="project" value="EnsemblFungi"/>
</dbReference>
<dbReference type="AlphaFoldDB" id="A0A137P3Q7"/>
<gene>
    <name evidence="10" type="ORF">CONCODRAFT_18164</name>
</gene>
<dbReference type="PANTHER" id="PTHR47448">
    <property type="entry name" value="DUAL SPECIFICITY MITOGEN-ACTIVATED PROTEIN KINASE KINASE DSOR1-LIKE PROTEIN"/>
    <property type="match status" value="1"/>
</dbReference>
<evidence type="ECO:0000313" key="10">
    <source>
        <dbReference type="EMBL" id="KXN69648.1"/>
    </source>
</evidence>
<evidence type="ECO:0000256" key="7">
    <source>
        <dbReference type="PROSITE-ProRule" id="PRU10141"/>
    </source>
</evidence>
<dbReference type="PANTHER" id="PTHR47448:SF1">
    <property type="entry name" value="SERINE_THREONINE-PROTEIN KINASE STE7 HOMOLOG"/>
    <property type="match status" value="1"/>
</dbReference>
<dbReference type="GO" id="GO:0004708">
    <property type="term" value="F:MAP kinase kinase activity"/>
    <property type="evidence" value="ECO:0007669"/>
    <property type="project" value="EnsemblFungi"/>
</dbReference>
<sequence length="323" mass="35926">MTTIRKKKNFKGLQLSNDTVAKEENKTPPEIPALELGLEFKLDLKNEDLQNLNEIGSGNGGTVTKVLHVPTKTIMAKKLIRIDAQTNVRKQIIRELQFLHDCNHPSIISFYGAFSQQGNIALLIEYMDGGSLESVYKKNGPIPLNVLRSIAADVLNGLIYLYDNHRIIHRDVKPSNILINTQGLVKLCDFGVSGELTNSVADTFVGTSAYMSPERIQGHSYSVKSDVWSFGITLLELALGKFPFPPDGSRLSVFELLEYIVNEPPPTVADGELTPEFKELVDKCLIKSPSERPSPKDLLETDFVKDANNEKASLEEWVKTLNS</sequence>
<evidence type="ECO:0000256" key="2">
    <source>
        <dbReference type="ARBA" id="ARBA00022679"/>
    </source>
</evidence>
<dbReference type="SUPFAM" id="SSF56112">
    <property type="entry name" value="Protein kinase-like (PK-like)"/>
    <property type="match status" value="1"/>
</dbReference>
<dbReference type="InterPro" id="IPR011009">
    <property type="entry name" value="Kinase-like_dom_sf"/>
</dbReference>
<dbReference type="Gene3D" id="3.30.200.20">
    <property type="entry name" value="Phosphorylase Kinase, domain 1"/>
    <property type="match status" value="1"/>
</dbReference>
<dbReference type="GO" id="GO:0005524">
    <property type="term" value="F:ATP binding"/>
    <property type="evidence" value="ECO:0007669"/>
    <property type="project" value="UniProtKB-UniRule"/>
</dbReference>
<dbReference type="PIRSF" id="PIRSF000654">
    <property type="entry name" value="Integrin-linked_kinase"/>
    <property type="match status" value="1"/>
</dbReference>
<dbReference type="InterPro" id="IPR017441">
    <property type="entry name" value="Protein_kinase_ATP_BS"/>
</dbReference>
<name>A0A137P3Q7_CONC2</name>
<reference evidence="10 11" key="1">
    <citation type="journal article" date="2015" name="Genome Biol. Evol.">
        <title>Phylogenomic analyses indicate that early fungi evolved digesting cell walls of algal ancestors of land plants.</title>
        <authorList>
            <person name="Chang Y."/>
            <person name="Wang S."/>
            <person name="Sekimoto S."/>
            <person name="Aerts A.L."/>
            <person name="Choi C."/>
            <person name="Clum A."/>
            <person name="LaButti K.M."/>
            <person name="Lindquist E.A."/>
            <person name="Yee Ngan C."/>
            <person name="Ohm R.A."/>
            <person name="Salamov A.A."/>
            <person name="Grigoriev I.V."/>
            <person name="Spatafora J.W."/>
            <person name="Berbee M.L."/>
        </authorList>
    </citation>
    <scope>NUCLEOTIDE SEQUENCE [LARGE SCALE GENOMIC DNA]</scope>
    <source>
        <strain evidence="10 11">NRRL 28638</strain>
    </source>
</reference>
<dbReference type="Proteomes" id="UP000070444">
    <property type="component" value="Unassembled WGS sequence"/>
</dbReference>
<dbReference type="InterPro" id="IPR008271">
    <property type="entry name" value="Ser/Thr_kinase_AS"/>
</dbReference>
<keyword evidence="5 7" id="KW-0067">ATP-binding</keyword>
<dbReference type="GO" id="GO:0005737">
    <property type="term" value="C:cytoplasm"/>
    <property type="evidence" value="ECO:0007669"/>
    <property type="project" value="EnsemblFungi"/>
</dbReference>
<dbReference type="SMART" id="SM00220">
    <property type="entry name" value="S_TKc"/>
    <property type="match status" value="1"/>
</dbReference>
<keyword evidence="4 10" id="KW-0418">Kinase</keyword>
<dbReference type="InterPro" id="IPR000719">
    <property type="entry name" value="Prot_kinase_dom"/>
</dbReference>
<dbReference type="GO" id="GO:0032153">
    <property type="term" value="C:cell division site"/>
    <property type="evidence" value="ECO:0007669"/>
    <property type="project" value="EnsemblFungi"/>
</dbReference>
<dbReference type="Gene3D" id="1.10.510.10">
    <property type="entry name" value="Transferase(Phosphotransferase) domain 1"/>
    <property type="match status" value="1"/>
</dbReference>
<dbReference type="FunFam" id="3.30.200.20:FF:000040">
    <property type="entry name" value="Dual specificity mitogen-activated protein kinase kinase"/>
    <property type="match status" value="1"/>
</dbReference>
<evidence type="ECO:0000256" key="1">
    <source>
        <dbReference type="ARBA" id="ARBA00022527"/>
    </source>
</evidence>
<keyword evidence="2" id="KW-0808">Transferase</keyword>
<evidence type="ECO:0000313" key="11">
    <source>
        <dbReference type="Proteomes" id="UP000070444"/>
    </source>
</evidence>
<dbReference type="GO" id="GO:0043332">
    <property type="term" value="C:mating projection tip"/>
    <property type="evidence" value="ECO:0007669"/>
    <property type="project" value="EnsemblFungi"/>
</dbReference>
<dbReference type="GO" id="GO:0000196">
    <property type="term" value="P:cell integrity MAPK cascade"/>
    <property type="evidence" value="ECO:0007669"/>
    <property type="project" value="EnsemblFungi"/>
</dbReference>
<dbReference type="GO" id="GO:0001402">
    <property type="term" value="P:signal transduction involved in filamentous growth"/>
    <property type="evidence" value="ECO:0007669"/>
    <property type="project" value="EnsemblFungi"/>
</dbReference>
<accession>A0A137P3Q7</accession>
<dbReference type="EMBL" id="KQ964527">
    <property type="protein sequence ID" value="KXN69648.1"/>
    <property type="molecule type" value="Genomic_DNA"/>
</dbReference>
<evidence type="ECO:0000256" key="3">
    <source>
        <dbReference type="ARBA" id="ARBA00022741"/>
    </source>
</evidence>
<dbReference type="PROSITE" id="PS00108">
    <property type="entry name" value="PROTEIN_KINASE_ST"/>
    <property type="match status" value="1"/>
</dbReference>
<dbReference type="GO" id="GO:0004674">
    <property type="term" value="F:protein serine/threonine kinase activity"/>
    <property type="evidence" value="ECO:0007669"/>
    <property type="project" value="UniProtKB-KW"/>
</dbReference>
<evidence type="ECO:0000259" key="9">
    <source>
        <dbReference type="PROSITE" id="PS50011"/>
    </source>
</evidence>
<dbReference type="InterPro" id="IPR050915">
    <property type="entry name" value="MAP_kinase_kinase"/>
</dbReference>
<dbReference type="PROSITE" id="PS50011">
    <property type="entry name" value="PROTEIN_KINASE_DOM"/>
    <property type="match status" value="1"/>
</dbReference>
<proteinExistence type="inferred from homology"/>
<evidence type="ECO:0000256" key="8">
    <source>
        <dbReference type="RuleBase" id="RU000304"/>
    </source>
</evidence>
<dbReference type="OrthoDB" id="10252354at2759"/>
<keyword evidence="3 7" id="KW-0547">Nucleotide-binding</keyword>
<dbReference type="GO" id="GO:0001403">
    <property type="term" value="P:invasive growth in response to glucose limitation"/>
    <property type="evidence" value="ECO:0007669"/>
    <property type="project" value="EnsemblFungi"/>
</dbReference>